<gene>
    <name evidence="2" type="ORF">DPMN_161078</name>
</gene>
<accession>A0A9D4ESD6</accession>
<dbReference type="Proteomes" id="UP000828390">
    <property type="component" value="Unassembled WGS sequence"/>
</dbReference>
<comment type="caution">
    <text evidence="2">The sequence shown here is derived from an EMBL/GenBank/DDBJ whole genome shotgun (WGS) entry which is preliminary data.</text>
</comment>
<keyword evidence="3" id="KW-1185">Reference proteome</keyword>
<keyword evidence="1" id="KW-1133">Transmembrane helix</keyword>
<feature type="transmembrane region" description="Helical" evidence="1">
    <location>
        <begin position="36"/>
        <end position="62"/>
    </location>
</feature>
<keyword evidence="1" id="KW-0472">Membrane</keyword>
<sequence length="132" mass="14796">MRTQPTNIRGASSALSMLTPRDQPRSLIGRTGCPRLWISVVFGCGLIFGCFVDYVLIAYPAIEILWGMSKSHVSGMHHSWDYNKSDPTAESMTSPTQAVTASTPRENEQKYFFRPLENFKTSVFFILITDAV</sequence>
<reference evidence="2" key="2">
    <citation type="submission" date="2020-11" db="EMBL/GenBank/DDBJ databases">
        <authorList>
            <person name="McCartney M.A."/>
            <person name="Auch B."/>
            <person name="Kono T."/>
            <person name="Mallez S."/>
            <person name="Becker A."/>
            <person name="Gohl D.M."/>
            <person name="Silverstein K.A.T."/>
            <person name="Koren S."/>
            <person name="Bechman K.B."/>
            <person name="Herman A."/>
            <person name="Abrahante J.E."/>
            <person name="Garbe J."/>
        </authorList>
    </citation>
    <scope>NUCLEOTIDE SEQUENCE</scope>
    <source>
        <strain evidence="2">Duluth1</strain>
        <tissue evidence="2">Whole animal</tissue>
    </source>
</reference>
<dbReference type="AlphaFoldDB" id="A0A9D4ESD6"/>
<proteinExistence type="predicted"/>
<evidence type="ECO:0000256" key="1">
    <source>
        <dbReference type="SAM" id="Phobius"/>
    </source>
</evidence>
<evidence type="ECO:0000313" key="3">
    <source>
        <dbReference type="Proteomes" id="UP000828390"/>
    </source>
</evidence>
<keyword evidence="1" id="KW-0812">Transmembrane</keyword>
<evidence type="ECO:0000313" key="2">
    <source>
        <dbReference type="EMBL" id="KAH3783150.1"/>
    </source>
</evidence>
<reference evidence="2" key="1">
    <citation type="journal article" date="2019" name="bioRxiv">
        <title>The Genome of the Zebra Mussel, Dreissena polymorpha: A Resource for Invasive Species Research.</title>
        <authorList>
            <person name="McCartney M.A."/>
            <person name="Auch B."/>
            <person name="Kono T."/>
            <person name="Mallez S."/>
            <person name="Zhang Y."/>
            <person name="Obille A."/>
            <person name="Becker A."/>
            <person name="Abrahante J.E."/>
            <person name="Garbe J."/>
            <person name="Badalamenti J.P."/>
            <person name="Herman A."/>
            <person name="Mangelson H."/>
            <person name="Liachko I."/>
            <person name="Sullivan S."/>
            <person name="Sone E.D."/>
            <person name="Koren S."/>
            <person name="Silverstein K.A.T."/>
            <person name="Beckman K.B."/>
            <person name="Gohl D.M."/>
        </authorList>
    </citation>
    <scope>NUCLEOTIDE SEQUENCE</scope>
    <source>
        <strain evidence="2">Duluth1</strain>
        <tissue evidence="2">Whole animal</tissue>
    </source>
</reference>
<dbReference type="EMBL" id="JAIWYP010000008">
    <property type="protein sequence ID" value="KAH3783150.1"/>
    <property type="molecule type" value="Genomic_DNA"/>
</dbReference>
<organism evidence="2 3">
    <name type="scientific">Dreissena polymorpha</name>
    <name type="common">Zebra mussel</name>
    <name type="synonym">Mytilus polymorpha</name>
    <dbReference type="NCBI Taxonomy" id="45954"/>
    <lineage>
        <taxon>Eukaryota</taxon>
        <taxon>Metazoa</taxon>
        <taxon>Spiralia</taxon>
        <taxon>Lophotrochozoa</taxon>
        <taxon>Mollusca</taxon>
        <taxon>Bivalvia</taxon>
        <taxon>Autobranchia</taxon>
        <taxon>Heteroconchia</taxon>
        <taxon>Euheterodonta</taxon>
        <taxon>Imparidentia</taxon>
        <taxon>Neoheterodontei</taxon>
        <taxon>Myida</taxon>
        <taxon>Dreissenoidea</taxon>
        <taxon>Dreissenidae</taxon>
        <taxon>Dreissena</taxon>
    </lineage>
</organism>
<name>A0A9D4ESD6_DREPO</name>
<protein>
    <submittedName>
        <fullName evidence="2">Uncharacterized protein</fullName>
    </submittedName>
</protein>